<evidence type="ECO:0000256" key="10">
    <source>
        <dbReference type="ARBA" id="ARBA00038150"/>
    </source>
</evidence>
<evidence type="ECO:0000256" key="1">
    <source>
        <dbReference type="ARBA" id="ARBA00004606"/>
    </source>
</evidence>
<evidence type="ECO:0000256" key="3">
    <source>
        <dbReference type="ARBA" id="ARBA00022676"/>
    </source>
</evidence>
<keyword evidence="6" id="KW-0735">Signal-anchor</keyword>
<evidence type="ECO:0000313" key="12">
    <source>
        <dbReference type="RefSeq" id="XP_022294809.1"/>
    </source>
</evidence>
<dbReference type="GeneID" id="111104928"/>
<organism evidence="11 12">
    <name type="scientific">Crassostrea virginica</name>
    <name type="common">Eastern oyster</name>
    <dbReference type="NCBI Taxonomy" id="6565"/>
    <lineage>
        <taxon>Eukaryota</taxon>
        <taxon>Metazoa</taxon>
        <taxon>Spiralia</taxon>
        <taxon>Lophotrochozoa</taxon>
        <taxon>Mollusca</taxon>
        <taxon>Bivalvia</taxon>
        <taxon>Autobranchia</taxon>
        <taxon>Pteriomorphia</taxon>
        <taxon>Ostreida</taxon>
        <taxon>Ostreoidea</taxon>
        <taxon>Ostreidae</taxon>
        <taxon>Crassostrea</taxon>
    </lineage>
</organism>
<evidence type="ECO:0000256" key="6">
    <source>
        <dbReference type="ARBA" id="ARBA00022968"/>
    </source>
</evidence>
<evidence type="ECO:0000256" key="7">
    <source>
        <dbReference type="ARBA" id="ARBA00022989"/>
    </source>
</evidence>
<evidence type="ECO:0000313" key="11">
    <source>
        <dbReference type="Proteomes" id="UP000694844"/>
    </source>
</evidence>
<dbReference type="RefSeq" id="XP_022294809.1">
    <property type="nucleotide sequence ID" value="XM_022439101.1"/>
</dbReference>
<evidence type="ECO:0000256" key="2">
    <source>
        <dbReference type="ARBA" id="ARBA00004922"/>
    </source>
</evidence>
<accession>A0A8B8AWZ7</accession>
<keyword evidence="11" id="KW-1185">Reference proteome</keyword>
<keyword evidence="5" id="KW-0812">Transmembrane</keyword>
<protein>
    <submittedName>
        <fullName evidence="12">Beta-1,3-galactosyl-O-glycosyl-glycoprotein beta-1,6-N-acetylglucosaminyltransferase 4-like</fullName>
    </submittedName>
</protein>
<dbReference type="OrthoDB" id="2019572at2759"/>
<evidence type="ECO:0000256" key="5">
    <source>
        <dbReference type="ARBA" id="ARBA00022692"/>
    </source>
</evidence>
<evidence type="ECO:0000256" key="4">
    <source>
        <dbReference type="ARBA" id="ARBA00022679"/>
    </source>
</evidence>
<gene>
    <name evidence="12" type="primary">LOC111104928</name>
</gene>
<dbReference type="PANTHER" id="PTHR19297:SF185">
    <property type="entry name" value="BETA-1,3-GALACTOSYL-O-GLYCOSYL-GLYCOPROTEIN BETA-1,6-N-ACETYLGLUCOSAMINYLTRANSFERASE 3"/>
    <property type="match status" value="1"/>
</dbReference>
<evidence type="ECO:0000256" key="9">
    <source>
        <dbReference type="ARBA" id="ARBA00023180"/>
    </source>
</evidence>
<keyword evidence="7" id="KW-1133">Transmembrane helix</keyword>
<comment type="pathway">
    <text evidence="2">Protein modification; protein glycosylation.</text>
</comment>
<dbReference type="KEGG" id="cvn:111104928"/>
<evidence type="ECO:0000256" key="8">
    <source>
        <dbReference type="ARBA" id="ARBA00023136"/>
    </source>
</evidence>
<dbReference type="Proteomes" id="UP000694844">
    <property type="component" value="Chromosome 7"/>
</dbReference>
<dbReference type="GO" id="GO:0016020">
    <property type="term" value="C:membrane"/>
    <property type="evidence" value="ECO:0007669"/>
    <property type="project" value="UniProtKB-SubCell"/>
</dbReference>
<dbReference type="AlphaFoldDB" id="A0A8B8AWZ7"/>
<keyword evidence="4" id="KW-0808">Transferase</keyword>
<comment type="subcellular location">
    <subcellularLocation>
        <location evidence="1">Membrane</location>
        <topology evidence="1">Single-pass type II membrane protein</topology>
    </subcellularLocation>
</comment>
<dbReference type="InterPro" id="IPR003406">
    <property type="entry name" value="Glyco_trans_14"/>
</dbReference>
<sequence>MAVIGSAVHVTKSKLFIDRQTDGLTTDNIVKIEGIDLYFFVSKQEYVNEQNRKDTDVYDQQRRLKLFDRGPLFEVSFSPLYKNVLPVKNFSIWTFRSSQRVTNVDCSQLFEQNPKEIEKVHKMNVSESASVCLKSKDCENFITRGGYIMHPLSEEEADFSIAFSILVYKSPEQFEILLRAIYRPQNVYCVHVDNKTTGNDFKEFQCIIRCFPNVFLATDRKDVKWGKIGVLTAELSCMKDLLSFKKWKYFINLTGQEFPLRTNYELVQILKIYNGSNDGEGTVKRANKDRWEKASKPPHGIRPVKGSVHVTLNRKFVEYVIDSRVAKDFLQWVNKTDTPDETYFASLIHNPQLGIPGSFKGELETDFGVRKPFLSRFKNWHDAPNALPCHGKYVRSICIFGIEDLPLLARRPEFFANKFHFDYQRQALLCMNELIYNRTRDEYAQRLDFDTQYYKSLKHVKNIV</sequence>
<dbReference type="GO" id="GO:0008375">
    <property type="term" value="F:acetylglucosaminyltransferase activity"/>
    <property type="evidence" value="ECO:0007669"/>
    <property type="project" value="TreeGrafter"/>
</dbReference>
<reference evidence="12" key="1">
    <citation type="submission" date="2025-08" db="UniProtKB">
        <authorList>
            <consortium name="RefSeq"/>
        </authorList>
    </citation>
    <scope>IDENTIFICATION</scope>
    <source>
        <tissue evidence="12">Whole sample</tissue>
    </source>
</reference>
<dbReference type="Pfam" id="PF02485">
    <property type="entry name" value="Branch"/>
    <property type="match status" value="1"/>
</dbReference>
<keyword evidence="8" id="KW-0472">Membrane</keyword>
<keyword evidence="9" id="KW-0325">Glycoprotein</keyword>
<proteinExistence type="inferred from homology"/>
<comment type="similarity">
    <text evidence="10">Belongs to the glycosyltransferase 14 family.</text>
</comment>
<name>A0A8B8AWZ7_CRAVI</name>
<dbReference type="PANTHER" id="PTHR19297">
    <property type="entry name" value="GLYCOSYLTRANSFERASE 14 FAMILY MEMBER"/>
    <property type="match status" value="1"/>
</dbReference>
<keyword evidence="3" id="KW-0328">Glycosyltransferase</keyword>